<evidence type="ECO:0000256" key="4">
    <source>
        <dbReference type="ARBA" id="ARBA00022741"/>
    </source>
</evidence>
<evidence type="ECO:0000256" key="7">
    <source>
        <dbReference type="ARBA" id="ARBA00023204"/>
    </source>
</evidence>
<dbReference type="GO" id="GO:0006310">
    <property type="term" value="P:DNA recombination"/>
    <property type="evidence" value="ECO:0007669"/>
    <property type="project" value="InterPro"/>
</dbReference>
<dbReference type="CDD" id="cd03241">
    <property type="entry name" value="ABC_RecN"/>
    <property type="match status" value="1"/>
</dbReference>
<keyword evidence="7 9" id="KW-0234">DNA repair</keyword>
<dbReference type="SUPFAM" id="SSF52540">
    <property type="entry name" value="P-loop containing nucleoside triphosphate hydrolases"/>
    <property type="match status" value="2"/>
</dbReference>
<dbReference type="FunFam" id="3.40.50.300:FF:000319">
    <property type="entry name" value="DNA repair protein RecN"/>
    <property type="match status" value="1"/>
</dbReference>
<evidence type="ECO:0000313" key="11">
    <source>
        <dbReference type="EMBL" id="KZD07014.1"/>
    </source>
</evidence>
<dbReference type="PANTHER" id="PTHR11059:SF0">
    <property type="entry name" value="DNA REPAIR PROTEIN RECN"/>
    <property type="match status" value="1"/>
</dbReference>
<dbReference type="NCBIfam" id="NF008121">
    <property type="entry name" value="PRK10869.1"/>
    <property type="match status" value="1"/>
</dbReference>
<evidence type="ECO:0000313" key="12">
    <source>
        <dbReference type="Proteomes" id="UP000076400"/>
    </source>
</evidence>
<evidence type="ECO:0000256" key="6">
    <source>
        <dbReference type="ARBA" id="ARBA00022840"/>
    </source>
</evidence>
<comment type="caution">
    <text evidence="11">The sequence shown here is derived from an EMBL/GenBank/DDBJ whole genome shotgun (WGS) entry which is preliminary data.</text>
</comment>
<evidence type="ECO:0000256" key="1">
    <source>
        <dbReference type="ARBA" id="ARBA00003618"/>
    </source>
</evidence>
<dbReference type="RefSeq" id="WP_067557304.1">
    <property type="nucleotide sequence ID" value="NZ_LPXN01000119.1"/>
</dbReference>
<proteinExistence type="inferred from homology"/>
<dbReference type="AlphaFoldDB" id="A0A154W097"/>
<comment type="function">
    <text evidence="1 9">May be involved in recombinational repair of damaged DNA.</text>
</comment>
<keyword evidence="5 9" id="KW-0227">DNA damage</keyword>
<organism evidence="11 12">
    <name type="scientific">Oceanibaculum pacificum</name>
    <dbReference type="NCBI Taxonomy" id="580166"/>
    <lineage>
        <taxon>Bacteria</taxon>
        <taxon>Pseudomonadati</taxon>
        <taxon>Pseudomonadota</taxon>
        <taxon>Alphaproteobacteria</taxon>
        <taxon>Rhodospirillales</taxon>
        <taxon>Oceanibaculaceae</taxon>
        <taxon>Oceanibaculum</taxon>
    </lineage>
</organism>
<reference evidence="11 12" key="1">
    <citation type="submission" date="2015-12" db="EMBL/GenBank/DDBJ databases">
        <title>Genome sequence of Oceanibaculum pacificum MCCC 1A02656.</title>
        <authorList>
            <person name="Lu L."/>
            <person name="Lai Q."/>
            <person name="Shao Z."/>
            <person name="Qian P."/>
        </authorList>
    </citation>
    <scope>NUCLEOTIDE SEQUENCE [LARGE SCALE GENOMIC DNA]</scope>
    <source>
        <strain evidence="11 12">MCCC 1A02656</strain>
    </source>
</reference>
<evidence type="ECO:0000256" key="8">
    <source>
        <dbReference type="ARBA" id="ARBA00033408"/>
    </source>
</evidence>
<feature type="domain" description="RecF/RecN/SMC N-terminal" evidence="10">
    <location>
        <begin position="14"/>
        <end position="508"/>
    </location>
</feature>
<dbReference type="Pfam" id="PF02463">
    <property type="entry name" value="SMC_N"/>
    <property type="match status" value="1"/>
</dbReference>
<dbReference type="Proteomes" id="UP000076400">
    <property type="component" value="Unassembled WGS sequence"/>
</dbReference>
<evidence type="ECO:0000256" key="5">
    <source>
        <dbReference type="ARBA" id="ARBA00022763"/>
    </source>
</evidence>
<evidence type="ECO:0000256" key="3">
    <source>
        <dbReference type="ARBA" id="ARBA00021315"/>
    </source>
</evidence>
<dbReference type="GO" id="GO:0009432">
    <property type="term" value="P:SOS response"/>
    <property type="evidence" value="ECO:0007669"/>
    <property type="project" value="UniProtKB-ARBA"/>
</dbReference>
<protein>
    <recommendedName>
        <fullName evidence="3 9">DNA repair protein RecN</fullName>
    </recommendedName>
    <alternativeName>
        <fullName evidence="8 9">Recombination protein N</fullName>
    </alternativeName>
</protein>
<dbReference type="InterPro" id="IPR004604">
    <property type="entry name" value="DNA_recomb/repair_RecN"/>
</dbReference>
<dbReference type="PANTHER" id="PTHR11059">
    <property type="entry name" value="DNA REPAIR PROTEIN RECN"/>
    <property type="match status" value="1"/>
</dbReference>
<dbReference type="OrthoDB" id="9806954at2"/>
<name>A0A154W097_9PROT</name>
<evidence type="ECO:0000256" key="9">
    <source>
        <dbReference type="PIRNR" id="PIRNR003128"/>
    </source>
</evidence>
<dbReference type="FunFam" id="3.40.50.300:FF:000356">
    <property type="entry name" value="DNA repair protein RecN"/>
    <property type="match status" value="1"/>
</dbReference>
<dbReference type="InterPro" id="IPR003395">
    <property type="entry name" value="RecF/RecN/SMC_N"/>
</dbReference>
<dbReference type="EMBL" id="LPXN01000119">
    <property type="protein sequence ID" value="KZD07014.1"/>
    <property type="molecule type" value="Genomic_DNA"/>
</dbReference>
<keyword evidence="6" id="KW-0067">ATP-binding</keyword>
<keyword evidence="4" id="KW-0547">Nucleotide-binding</keyword>
<dbReference type="PIRSF" id="PIRSF003128">
    <property type="entry name" value="RecN"/>
    <property type="match status" value="1"/>
</dbReference>
<dbReference type="NCBIfam" id="TIGR00634">
    <property type="entry name" value="recN"/>
    <property type="match status" value="1"/>
</dbReference>
<dbReference type="GO" id="GO:0043590">
    <property type="term" value="C:bacterial nucleoid"/>
    <property type="evidence" value="ECO:0007669"/>
    <property type="project" value="TreeGrafter"/>
</dbReference>
<sequence>MLTGLAIRDVVLIDRLDLSFRPGLSVLTGETGAGKSILLDALGLALGARGDSGLVRHGAEQAAVTASLDLPDRHPALDLLAEQGLEPDPVLILRRTLSADGRSRAFANDQPISIGLLRRLGDLLVEVHGQFDDRGLLDPATHREALDAFGGLNGDVAAVRAAHRRWRDAEEAHRAAAEASRQARADEAFLRHAVEELDALVPEAGEEERLAEQRSLMMNAEQIAEALNNALTLLGGDRGVESGLAGASRQLGRVAGKTGELLVAALAALDRATAETQEAVHLLQSVAGEMETDPAALAKAEERLYALRDVARKHGVEVGELPALRETLAERLAAIDDSGDRLTRLATDAAQARDAYRAAAEKLSDARARTGAKLDKAVSAELPPLKLEKARFLTRIERRDEAGWTAEGMDRIAFEVATNPGLPPGPINKIASGGELSRFMLALKLVLSRISPVPTLVFDEVDSGIGGATADAVGERLARLGGDLQVLVITHSPQVAARGSQHLRVEKRAGRDQTTTTVVPLNDGDRREEIARMLSGAEITNEARAAADRLMANR</sequence>
<dbReference type="GO" id="GO:0005524">
    <property type="term" value="F:ATP binding"/>
    <property type="evidence" value="ECO:0007669"/>
    <property type="project" value="UniProtKB-KW"/>
</dbReference>
<gene>
    <name evidence="11" type="ORF">AUP43_10485</name>
</gene>
<comment type="similarity">
    <text evidence="2 9">Belongs to the RecN family.</text>
</comment>
<evidence type="ECO:0000256" key="2">
    <source>
        <dbReference type="ARBA" id="ARBA00009441"/>
    </source>
</evidence>
<keyword evidence="12" id="KW-1185">Reference proteome</keyword>
<accession>A0A154W097</accession>
<dbReference type="InterPro" id="IPR027417">
    <property type="entry name" value="P-loop_NTPase"/>
</dbReference>
<dbReference type="GO" id="GO:0006281">
    <property type="term" value="P:DNA repair"/>
    <property type="evidence" value="ECO:0007669"/>
    <property type="project" value="UniProtKB-KW"/>
</dbReference>
<evidence type="ECO:0000259" key="10">
    <source>
        <dbReference type="Pfam" id="PF02463"/>
    </source>
</evidence>
<dbReference type="Gene3D" id="3.40.50.300">
    <property type="entry name" value="P-loop containing nucleotide triphosphate hydrolases"/>
    <property type="match status" value="2"/>
</dbReference>
<dbReference type="STRING" id="580166.AUP43_10485"/>